<dbReference type="PANTHER" id="PTHR10587">
    <property type="entry name" value="GLYCOSYL TRANSFERASE-RELATED"/>
    <property type="match status" value="1"/>
</dbReference>
<reference evidence="3" key="1">
    <citation type="journal article" date="2019" name="Int. J. Syst. Evol. Microbiol.">
        <title>The Global Catalogue of Microorganisms (GCM) 10K type strain sequencing project: providing services to taxonomists for standard genome sequencing and annotation.</title>
        <authorList>
            <consortium name="The Broad Institute Genomics Platform"/>
            <consortium name="The Broad Institute Genome Sequencing Center for Infectious Disease"/>
            <person name="Wu L."/>
            <person name="Ma J."/>
        </authorList>
    </citation>
    <scope>NUCLEOTIDE SEQUENCE [LARGE SCALE GENOMIC DNA]</scope>
    <source>
        <strain evidence="3">CGMCC 1.12286</strain>
    </source>
</reference>
<dbReference type="EC" id="3.-.-.-" evidence="2"/>
<dbReference type="PROSITE" id="PS51677">
    <property type="entry name" value="NODB"/>
    <property type="match status" value="1"/>
</dbReference>
<organism evidence="2 3">
    <name type="scientific">Alicyclobacillus fodiniaquatilis</name>
    <dbReference type="NCBI Taxonomy" id="1661150"/>
    <lineage>
        <taxon>Bacteria</taxon>
        <taxon>Bacillati</taxon>
        <taxon>Bacillota</taxon>
        <taxon>Bacilli</taxon>
        <taxon>Bacillales</taxon>
        <taxon>Alicyclobacillaceae</taxon>
        <taxon>Alicyclobacillus</taxon>
    </lineage>
</organism>
<keyword evidence="3" id="KW-1185">Reference proteome</keyword>
<accession>A0ABW4JN34</accession>
<dbReference type="RefSeq" id="WP_377945767.1">
    <property type="nucleotide sequence ID" value="NZ_JBHUCX010000099.1"/>
</dbReference>
<dbReference type="InterPro" id="IPR011330">
    <property type="entry name" value="Glyco_hydro/deAcase_b/a-brl"/>
</dbReference>
<dbReference type="EMBL" id="JBHUCX010000099">
    <property type="protein sequence ID" value="MFD1677846.1"/>
    <property type="molecule type" value="Genomic_DNA"/>
</dbReference>
<dbReference type="Gene3D" id="3.20.20.370">
    <property type="entry name" value="Glycoside hydrolase/deacetylase"/>
    <property type="match status" value="1"/>
</dbReference>
<evidence type="ECO:0000259" key="1">
    <source>
        <dbReference type="PROSITE" id="PS51677"/>
    </source>
</evidence>
<evidence type="ECO:0000313" key="2">
    <source>
        <dbReference type="EMBL" id="MFD1677846.1"/>
    </source>
</evidence>
<evidence type="ECO:0000313" key="3">
    <source>
        <dbReference type="Proteomes" id="UP001597079"/>
    </source>
</evidence>
<gene>
    <name evidence="2" type="ORF">ACFSB2_24590</name>
</gene>
<name>A0ABW4JN34_9BACL</name>
<protein>
    <submittedName>
        <fullName evidence="2">Polysaccharide deacetylase family protein</fullName>
        <ecNumber evidence="2">3.-.-.-</ecNumber>
    </submittedName>
</protein>
<comment type="caution">
    <text evidence="2">The sequence shown here is derived from an EMBL/GenBank/DDBJ whole genome shotgun (WGS) entry which is preliminary data.</text>
</comment>
<dbReference type="GO" id="GO:0016787">
    <property type="term" value="F:hydrolase activity"/>
    <property type="evidence" value="ECO:0007669"/>
    <property type="project" value="UniProtKB-KW"/>
</dbReference>
<dbReference type="CDD" id="cd10917">
    <property type="entry name" value="CE4_NodB_like_6s_7s"/>
    <property type="match status" value="1"/>
</dbReference>
<dbReference type="InterPro" id="IPR002509">
    <property type="entry name" value="NODB_dom"/>
</dbReference>
<feature type="domain" description="NodB homology" evidence="1">
    <location>
        <begin position="38"/>
        <end position="218"/>
    </location>
</feature>
<proteinExistence type="predicted"/>
<dbReference type="Proteomes" id="UP001597079">
    <property type="component" value="Unassembled WGS sequence"/>
</dbReference>
<sequence>MLRQWLRWVYCLLTIMMGIAFCPVAVCQAMDRKTGVHKVVYLTFDDGPSLIYTPKILTVLQQEHVHATFFILGARAQKFPNIARRIVKDGHEIGNHGYCHDFLKHKDPTWVGKDVRKTDTIIHQITGAYPRYYRPPGGIINSIETRSVRTLGHPVALWTVDSRDWATPNSDIIVRRVLAAVQPGSIILMHDGVSNSRFTVLALPQIIERLHAAGYEFARLPL</sequence>
<keyword evidence="2" id="KW-0378">Hydrolase</keyword>
<dbReference type="SUPFAM" id="SSF88713">
    <property type="entry name" value="Glycoside hydrolase/deacetylase"/>
    <property type="match status" value="1"/>
</dbReference>
<dbReference type="Pfam" id="PF01522">
    <property type="entry name" value="Polysacc_deac_1"/>
    <property type="match status" value="1"/>
</dbReference>
<dbReference type="InterPro" id="IPR050248">
    <property type="entry name" value="Polysacc_deacetylase_ArnD"/>
</dbReference>